<dbReference type="InterPro" id="IPR035905">
    <property type="entry name" value="Barstar-like_sf"/>
</dbReference>
<feature type="domain" description="Barstar (barnase inhibitor)" evidence="2">
    <location>
        <begin position="55"/>
        <end position="154"/>
    </location>
</feature>
<evidence type="ECO:0000259" key="2">
    <source>
        <dbReference type="Pfam" id="PF01337"/>
    </source>
</evidence>
<organism evidence="3 4">
    <name type="scientific">Dactylosporangium darangshiense</name>
    <dbReference type="NCBI Taxonomy" id="579108"/>
    <lineage>
        <taxon>Bacteria</taxon>
        <taxon>Bacillati</taxon>
        <taxon>Actinomycetota</taxon>
        <taxon>Actinomycetes</taxon>
        <taxon>Micromonosporales</taxon>
        <taxon>Micromonosporaceae</taxon>
        <taxon>Dactylosporangium</taxon>
    </lineage>
</organism>
<dbReference type="InterPro" id="IPR000468">
    <property type="entry name" value="Barstar"/>
</dbReference>
<dbReference type="SUPFAM" id="SSF52038">
    <property type="entry name" value="Barstar-related"/>
    <property type="match status" value="1"/>
</dbReference>
<proteinExistence type="inferred from homology"/>
<evidence type="ECO:0000313" key="4">
    <source>
        <dbReference type="Proteomes" id="UP001500620"/>
    </source>
</evidence>
<accession>A0ABP8DJW6</accession>
<comment type="caution">
    <text evidence="3">The sequence shown here is derived from an EMBL/GenBank/DDBJ whole genome shotgun (WGS) entry which is preliminary data.</text>
</comment>
<name>A0ABP8DJW6_9ACTN</name>
<evidence type="ECO:0000313" key="3">
    <source>
        <dbReference type="EMBL" id="GAA4257608.1"/>
    </source>
</evidence>
<dbReference type="Gene3D" id="3.30.370.10">
    <property type="entry name" value="Barstar-like"/>
    <property type="match status" value="1"/>
</dbReference>
<comment type="similarity">
    <text evidence="1">Belongs to the barstar family.</text>
</comment>
<evidence type="ECO:0000256" key="1">
    <source>
        <dbReference type="ARBA" id="ARBA00006845"/>
    </source>
</evidence>
<protein>
    <recommendedName>
        <fullName evidence="2">Barstar (barnase inhibitor) domain-containing protein</fullName>
    </recommendedName>
</protein>
<sequence>MSARFAYRVAVTAFDRDADARRLDYRLMANTFVTLFWRPSVFDEAVQWLAGHGYTVVHLDARRWATEADMHREVASALDFPDYYGHNLDALNDCLRDVVAYRYGTTREATGLLIAFNGYHAFAEADPRCAAEVLDIIAGQARSAALIGHRMLCLVQSDDPQIAFEPVGAMPVLWNHREWLDARRQPGSDPHPPIA</sequence>
<dbReference type="EMBL" id="BAABAT010000028">
    <property type="protein sequence ID" value="GAA4257608.1"/>
    <property type="molecule type" value="Genomic_DNA"/>
</dbReference>
<dbReference type="Pfam" id="PF01337">
    <property type="entry name" value="Barstar"/>
    <property type="match status" value="1"/>
</dbReference>
<gene>
    <name evidence="3" type="ORF">GCM10022255_075050</name>
</gene>
<keyword evidence="4" id="KW-1185">Reference proteome</keyword>
<reference evidence="4" key="1">
    <citation type="journal article" date="2019" name="Int. J. Syst. Evol. Microbiol.">
        <title>The Global Catalogue of Microorganisms (GCM) 10K type strain sequencing project: providing services to taxonomists for standard genome sequencing and annotation.</title>
        <authorList>
            <consortium name="The Broad Institute Genomics Platform"/>
            <consortium name="The Broad Institute Genome Sequencing Center for Infectious Disease"/>
            <person name="Wu L."/>
            <person name="Ma J."/>
        </authorList>
    </citation>
    <scope>NUCLEOTIDE SEQUENCE [LARGE SCALE GENOMIC DNA]</scope>
    <source>
        <strain evidence="4">JCM 17441</strain>
    </source>
</reference>
<dbReference type="Proteomes" id="UP001500620">
    <property type="component" value="Unassembled WGS sequence"/>
</dbReference>